<accession>A0A7K0CAL6</accession>
<feature type="signal peptide" evidence="2">
    <location>
        <begin position="1"/>
        <end position="21"/>
    </location>
</feature>
<reference evidence="4 5" key="1">
    <citation type="submission" date="2019-10" db="EMBL/GenBank/DDBJ databases">
        <title>Streptomyces smaragdinus sp. nov. and Streptomyces fabii sp. nov., isolated from the gut of fungus growing-termite Macrotermes natalensis.</title>
        <authorList>
            <person name="Schwitalla J."/>
            <person name="Benndorf R."/>
            <person name="Martin K."/>
            <person name="De Beer W."/>
            <person name="Kaster A.-K."/>
            <person name="Vollmers J."/>
            <person name="Poulsen M."/>
            <person name="Beemelmanns C."/>
        </authorList>
    </citation>
    <scope>NUCLEOTIDE SEQUENCE [LARGE SCALE GENOMIC DNA]</scope>
    <source>
        <strain evidence="4 5">RB5</strain>
    </source>
</reference>
<gene>
    <name evidence="4" type="primary">gbpA_1</name>
    <name evidence="4" type="ORF">SRB5_05660</name>
</gene>
<evidence type="ECO:0000313" key="4">
    <source>
        <dbReference type="EMBL" id="MQY10458.1"/>
    </source>
</evidence>
<dbReference type="OrthoDB" id="2702399at2"/>
<dbReference type="Pfam" id="PF03067">
    <property type="entry name" value="LPMO_10"/>
    <property type="match status" value="1"/>
</dbReference>
<dbReference type="PANTHER" id="PTHR34823">
    <property type="entry name" value="GLCNAC-BINDING PROTEIN A"/>
    <property type="match status" value="1"/>
</dbReference>
<sequence length="198" mass="21527">MRRKIVTGLTALGLSCITLFATGGSASSHGQTTAPVSRQQLCYQHTVRNCGQIQWEPWSVEGQKGFPTRGPADGHLCSGGIGRFGELDNMRGGAWPATSLRSGQSYDFVWRLDTPHATSKFHYYITRDGWDPTAPLTRAALEPAPFLTVQYGGRMPTRSTIHPGTIPAGKSGRHLILAVWDVYDTANAFYACSDVQLG</sequence>
<dbReference type="PANTHER" id="PTHR34823:SF1">
    <property type="entry name" value="CHITIN-BINDING TYPE-4 DOMAIN-CONTAINING PROTEIN"/>
    <property type="match status" value="1"/>
</dbReference>
<keyword evidence="5" id="KW-1185">Reference proteome</keyword>
<feature type="domain" description="Chitin-binding type-4" evidence="3">
    <location>
        <begin position="29"/>
        <end position="195"/>
    </location>
</feature>
<dbReference type="RefSeq" id="WP_153449734.1">
    <property type="nucleotide sequence ID" value="NZ_WEGJ01000001.1"/>
</dbReference>
<protein>
    <submittedName>
        <fullName evidence="4">GlcNAc-binding protein A</fullName>
    </submittedName>
</protein>
<dbReference type="CDD" id="cd21177">
    <property type="entry name" value="LPMO_AA10"/>
    <property type="match status" value="1"/>
</dbReference>
<comment type="caution">
    <text evidence="4">The sequence shown here is derived from an EMBL/GenBank/DDBJ whole genome shotgun (WGS) entry which is preliminary data.</text>
</comment>
<feature type="chain" id="PRO_5039609283" evidence="2">
    <location>
        <begin position="22"/>
        <end position="198"/>
    </location>
</feature>
<dbReference type="PROSITE" id="PS51257">
    <property type="entry name" value="PROKAR_LIPOPROTEIN"/>
    <property type="match status" value="1"/>
</dbReference>
<evidence type="ECO:0000313" key="5">
    <source>
        <dbReference type="Proteomes" id="UP000466345"/>
    </source>
</evidence>
<dbReference type="InterPro" id="IPR014756">
    <property type="entry name" value="Ig_E-set"/>
</dbReference>
<dbReference type="EMBL" id="WEGJ01000001">
    <property type="protein sequence ID" value="MQY10458.1"/>
    <property type="molecule type" value="Genomic_DNA"/>
</dbReference>
<dbReference type="AlphaFoldDB" id="A0A7K0CAL6"/>
<dbReference type="Gene3D" id="2.70.50.50">
    <property type="entry name" value="chitin-binding protein cbp21"/>
    <property type="match status" value="1"/>
</dbReference>
<evidence type="ECO:0000256" key="1">
    <source>
        <dbReference type="ARBA" id="ARBA00022729"/>
    </source>
</evidence>
<dbReference type="SUPFAM" id="SSF81296">
    <property type="entry name" value="E set domains"/>
    <property type="match status" value="1"/>
</dbReference>
<dbReference type="Proteomes" id="UP000466345">
    <property type="component" value="Unassembled WGS sequence"/>
</dbReference>
<name>A0A7K0CAL6_9ACTN</name>
<dbReference type="InterPro" id="IPR004302">
    <property type="entry name" value="Cellulose/chitin-bd_N"/>
</dbReference>
<proteinExistence type="predicted"/>
<dbReference type="InterPro" id="IPR051024">
    <property type="entry name" value="GlcNAc_Chitin_IntDeg"/>
</dbReference>
<evidence type="ECO:0000259" key="3">
    <source>
        <dbReference type="Pfam" id="PF03067"/>
    </source>
</evidence>
<evidence type="ECO:0000256" key="2">
    <source>
        <dbReference type="SAM" id="SignalP"/>
    </source>
</evidence>
<organism evidence="4 5">
    <name type="scientific">Streptomyces smaragdinus</name>
    <dbReference type="NCBI Taxonomy" id="2585196"/>
    <lineage>
        <taxon>Bacteria</taxon>
        <taxon>Bacillati</taxon>
        <taxon>Actinomycetota</taxon>
        <taxon>Actinomycetes</taxon>
        <taxon>Kitasatosporales</taxon>
        <taxon>Streptomycetaceae</taxon>
        <taxon>Streptomyces</taxon>
    </lineage>
</organism>
<keyword evidence="1 2" id="KW-0732">Signal</keyword>